<sequence length="139" mass="14688">MSPRARLAALLTLRRTEHDQAAADLATASQRQRDTEAVTARTRAALDHLAPAAADVHQLRAIAAARLAAANMLDELGAQEAAAQGALDEASATYTSASMRLRAVEKLHDRAAAEAREAELAREQAVLDEIAQRRTGAGA</sequence>
<gene>
    <name evidence="12" type="ORF">GCM10022286_11320</name>
</gene>
<keyword evidence="13" id="KW-1185">Reference proteome</keyword>
<evidence type="ECO:0000256" key="2">
    <source>
        <dbReference type="ARBA" id="ARBA00010004"/>
    </source>
</evidence>
<dbReference type="RefSeq" id="WP_344790774.1">
    <property type="nucleotide sequence ID" value="NZ_BAABBV010000001.1"/>
</dbReference>
<comment type="subcellular location">
    <subcellularLocation>
        <location evidence="1">Cell membrane</location>
        <topology evidence="1">Peripheral membrane protein</topology>
        <orientation evidence="1">Cytoplasmic side</orientation>
    </subcellularLocation>
</comment>
<keyword evidence="9" id="KW-0472">Membrane</keyword>
<dbReference type="Pfam" id="PF02050">
    <property type="entry name" value="FliJ"/>
    <property type="match status" value="1"/>
</dbReference>
<proteinExistence type="inferred from homology"/>
<keyword evidence="11" id="KW-0175">Coiled coil</keyword>
<protein>
    <recommendedName>
        <fullName evidence="3">Flagellar FliJ protein</fullName>
    </recommendedName>
</protein>
<comment type="similarity">
    <text evidence="2">Belongs to the FliJ family.</text>
</comment>
<reference evidence="12" key="1">
    <citation type="journal article" date="2014" name="Int. J. Syst. Evol. Microbiol.">
        <title>Complete genome of a new Firmicutes species belonging to the dominant human colonic microbiota ('Ruminococcus bicirculans') reveals two chromosomes and a selective capacity to utilize plant glucans.</title>
        <authorList>
            <consortium name="NISC Comparative Sequencing Program"/>
            <person name="Wegmann U."/>
            <person name="Louis P."/>
            <person name="Goesmann A."/>
            <person name="Henrissat B."/>
            <person name="Duncan S.H."/>
            <person name="Flint H.J."/>
        </authorList>
    </citation>
    <scope>NUCLEOTIDE SEQUENCE</scope>
    <source>
        <strain evidence="12">JCM 17590</strain>
    </source>
</reference>
<evidence type="ECO:0000256" key="10">
    <source>
        <dbReference type="ARBA" id="ARBA00023225"/>
    </source>
</evidence>
<dbReference type="InterPro" id="IPR053716">
    <property type="entry name" value="Flag_assembly_chemotaxis_eff"/>
</dbReference>
<evidence type="ECO:0000256" key="11">
    <source>
        <dbReference type="SAM" id="Coils"/>
    </source>
</evidence>
<name>A0ABP7ZHU3_9MICO</name>
<dbReference type="Gene3D" id="1.10.287.1700">
    <property type="match status" value="1"/>
</dbReference>
<evidence type="ECO:0000256" key="5">
    <source>
        <dbReference type="ARBA" id="ARBA00022475"/>
    </source>
</evidence>
<keyword evidence="6" id="KW-0145">Chemotaxis</keyword>
<organism evidence="12 13">
    <name type="scientific">Gryllotalpicola daejeonensis</name>
    <dbReference type="NCBI Taxonomy" id="993087"/>
    <lineage>
        <taxon>Bacteria</taxon>
        <taxon>Bacillati</taxon>
        <taxon>Actinomycetota</taxon>
        <taxon>Actinomycetes</taxon>
        <taxon>Micrococcales</taxon>
        <taxon>Microbacteriaceae</taxon>
        <taxon>Gryllotalpicola</taxon>
    </lineage>
</organism>
<reference evidence="12" key="2">
    <citation type="submission" date="2023-12" db="EMBL/GenBank/DDBJ databases">
        <authorList>
            <person name="Sun Q."/>
            <person name="Inoue M."/>
        </authorList>
    </citation>
    <scope>NUCLEOTIDE SEQUENCE</scope>
    <source>
        <strain evidence="12">JCM 17590</strain>
    </source>
</reference>
<evidence type="ECO:0000313" key="12">
    <source>
        <dbReference type="EMBL" id="GAA4158439.1"/>
    </source>
</evidence>
<keyword evidence="4" id="KW-0813">Transport</keyword>
<evidence type="ECO:0000256" key="3">
    <source>
        <dbReference type="ARBA" id="ARBA00020392"/>
    </source>
</evidence>
<keyword evidence="8" id="KW-0653">Protein transport</keyword>
<dbReference type="EMBL" id="BAABBV010000001">
    <property type="protein sequence ID" value="GAA4158439.1"/>
    <property type="molecule type" value="Genomic_DNA"/>
</dbReference>
<evidence type="ECO:0000256" key="9">
    <source>
        <dbReference type="ARBA" id="ARBA00023136"/>
    </source>
</evidence>
<evidence type="ECO:0000313" key="13">
    <source>
        <dbReference type="Proteomes" id="UP001415169"/>
    </source>
</evidence>
<comment type="caution">
    <text evidence="12">The sequence shown here is derived from an EMBL/GenBank/DDBJ whole genome shotgun (WGS) entry which is preliminary data.</text>
</comment>
<keyword evidence="7" id="KW-1005">Bacterial flagellum biogenesis</keyword>
<feature type="coiled-coil region" evidence="11">
    <location>
        <begin position="101"/>
        <end position="133"/>
    </location>
</feature>
<evidence type="ECO:0000256" key="4">
    <source>
        <dbReference type="ARBA" id="ARBA00022448"/>
    </source>
</evidence>
<accession>A0ABP7ZHU3</accession>
<evidence type="ECO:0000256" key="1">
    <source>
        <dbReference type="ARBA" id="ARBA00004413"/>
    </source>
</evidence>
<keyword evidence="10" id="KW-1006">Bacterial flagellum protein export</keyword>
<evidence type="ECO:0000256" key="8">
    <source>
        <dbReference type="ARBA" id="ARBA00022927"/>
    </source>
</evidence>
<dbReference type="Proteomes" id="UP001415169">
    <property type="component" value="Unassembled WGS sequence"/>
</dbReference>
<evidence type="ECO:0000256" key="6">
    <source>
        <dbReference type="ARBA" id="ARBA00022500"/>
    </source>
</evidence>
<keyword evidence="5" id="KW-1003">Cell membrane</keyword>
<evidence type="ECO:0000256" key="7">
    <source>
        <dbReference type="ARBA" id="ARBA00022795"/>
    </source>
</evidence>
<dbReference type="InterPro" id="IPR012823">
    <property type="entry name" value="Flagell_FliJ"/>
</dbReference>